<sequence>MKIVDIKLLPISSPTCQALIQEQMAFQKEMKLIELTADCKEILVIRVDGRLIAYGTFDLHEGQIMRINSLHFRDVFQHHVLGQYWLSRYVKRKLERKCYLNFLIAS</sequence>
<evidence type="ECO:0000313" key="1">
    <source>
        <dbReference type="EMBL" id="MEL0658542.1"/>
    </source>
</evidence>
<reference evidence="1 2" key="1">
    <citation type="submission" date="2024-02" db="EMBL/GenBank/DDBJ databases">
        <title>Bacteria isolated from the canopy kelp, Nereocystis luetkeana.</title>
        <authorList>
            <person name="Pfister C.A."/>
            <person name="Younker I.T."/>
            <person name="Light S.H."/>
        </authorList>
    </citation>
    <scope>NUCLEOTIDE SEQUENCE [LARGE SCALE GENOMIC DNA]</scope>
    <source>
        <strain evidence="1 2">TI.2.07</strain>
    </source>
</reference>
<keyword evidence="2" id="KW-1185">Reference proteome</keyword>
<proteinExistence type="predicted"/>
<evidence type="ECO:0008006" key="3">
    <source>
        <dbReference type="Google" id="ProtNLM"/>
    </source>
</evidence>
<dbReference type="RefSeq" id="WP_341627194.1">
    <property type="nucleotide sequence ID" value="NZ_JBAKBA010000008.1"/>
</dbReference>
<dbReference type="EMBL" id="JBAKBA010000008">
    <property type="protein sequence ID" value="MEL0658542.1"/>
    <property type="molecule type" value="Genomic_DNA"/>
</dbReference>
<protein>
    <recommendedName>
        <fullName evidence="3">N-acetyltransferase domain-containing protein</fullName>
    </recommendedName>
</protein>
<comment type="caution">
    <text evidence="1">The sequence shown here is derived from an EMBL/GenBank/DDBJ whole genome shotgun (WGS) entry which is preliminary data.</text>
</comment>
<dbReference type="PROSITE" id="PS50890">
    <property type="entry name" value="PUA"/>
    <property type="match status" value="1"/>
</dbReference>
<evidence type="ECO:0000313" key="2">
    <source>
        <dbReference type="Proteomes" id="UP001366060"/>
    </source>
</evidence>
<gene>
    <name evidence="1" type="ORF">V6255_05245</name>
</gene>
<name>A0ABU9H9J4_9GAMM</name>
<dbReference type="Proteomes" id="UP001366060">
    <property type="component" value="Unassembled WGS sequence"/>
</dbReference>
<organism evidence="1 2">
    <name type="scientific">Psychromonas arctica</name>
    <dbReference type="NCBI Taxonomy" id="168275"/>
    <lineage>
        <taxon>Bacteria</taxon>
        <taxon>Pseudomonadati</taxon>
        <taxon>Pseudomonadota</taxon>
        <taxon>Gammaproteobacteria</taxon>
        <taxon>Alteromonadales</taxon>
        <taxon>Psychromonadaceae</taxon>
        <taxon>Psychromonas</taxon>
    </lineage>
</organism>
<accession>A0ABU9H9J4</accession>